<comment type="caution">
    <text evidence="1">The sequence shown here is derived from an EMBL/GenBank/DDBJ whole genome shotgun (WGS) entry which is preliminary data.</text>
</comment>
<evidence type="ECO:0000313" key="2">
    <source>
        <dbReference type="Proteomes" id="UP001430953"/>
    </source>
</evidence>
<proteinExistence type="predicted"/>
<sequence length="310" mass="36004">MVPQAYRSRRRWEKNSAVNKMVLTLDTASWSHSDRFHGLSRAVEDATVRRLLLLATSRLHHPTPSTWPTSLTLRRSLLRKKKKSSRCTTLYIGVITSSFLRPENTLPEHLQVGQRMSFTRRYEIFAINFILLTAPNNFLGSRRRRARNILPPRASDDPECLARGWKHARVDPHVNCFIPRRLHSARRIRERNALTSSRARRGAGMENLLVYERDMTAAPRTLYYFAPFGGRLSPPPINALGLRTWIFDVLGKLPGDVLGRRAKGHLTYSLPQVKIGWKYIYIYFFFYVHKQASRSNIFAWRCVRQSMQNA</sequence>
<reference evidence="1 2" key="1">
    <citation type="submission" date="2023-03" db="EMBL/GenBank/DDBJ databases">
        <title>High recombination rates correlate with genetic variation in Cardiocondyla obscurior ants.</title>
        <authorList>
            <person name="Errbii M."/>
        </authorList>
    </citation>
    <scope>NUCLEOTIDE SEQUENCE [LARGE SCALE GENOMIC DNA]</scope>
    <source>
        <strain evidence="1">Alpha-2009</strain>
        <tissue evidence="1">Whole body</tissue>
    </source>
</reference>
<name>A0AAW2ESP9_9HYME</name>
<gene>
    <name evidence="1" type="ORF">PUN28_016810</name>
</gene>
<keyword evidence="2" id="KW-1185">Reference proteome</keyword>
<accession>A0AAW2ESP9</accession>
<organism evidence="1 2">
    <name type="scientific">Cardiocondyla obscurior</name>
    <dbReference type="NCBI Taxonomy" id="286306"/>
    <lineage>
        <taxon>Eukaryota</taxon>
        <taxon>Metazoa</taxon>
        <taxon>Ecdysozoa</taxon>
        <taxon>Arthropoda</taxon>
        <taxon>Hexapoda</taxon>
        <taxon>Insecta</taxon>
        <taxon>Pterygota</taxon>
        <taxon>Neoptera</taxon>
        <taxon>Endopterygota</taxon>
        <taxon>Hymenoptera</taxon>
        <taxon>Apocrita</taxon>
        <taxon>Aculeata</taxon>
        <taxon>Formicoidea</taxon>
        <taxon>Formicidae</taxon>
        <taxon>Myrmicinae</taxon>
        <taxon>Cardiocondyla</taxon>
    </lineage>
</organism>
<protein>
    <submittedName>
        <fullName evidence="1">Uncharacterized protein</fullName>
    </submittedName>
</protein>
<dbReference type="EMBL" id="JADYXP020000019">
    <property type="protein sequence ID" value="KAL0105416.1"/>
    <property type="molecule type" value="Genomic_DNA"/>
</dbReference>
<dbReference type="AlphaFoldDB" id="A0AAW2ESP9"/>
<dbReference type="Proteomes" id="UP001430953">
    <property type="component" value="Unassembled WGS sequence"/>
</dbReference>
<evidence type="ECO:0000313" key="1">
    <source>
        <dbReference type="EMBL" id="KAL0105416.1"/>
    </source>
</evidence>